<dbReference type="EMBL" id="MU266356">
    <property type="protein sequence ID" value="KAH7928204.1"/>
    <property type="molecule type" value="Genomic_DNA"/>
</dbReference>
<proteinExistence type="predicted"/>
<comment type="caution">
    <text evidence="1">The sequence shown here is derived from an EMBL/GenBank/DDBJ whole genome shotgun (WGS) entry which is preliminary data.</text>
</comment>
<name>A0ACB8BS32_9AGAM</name>
<evidence type="ECO:0000313" key="2">
    <source>
        <dbReference type="Proteomes" id="UP000790709"/>
    </source>
</evidence>
<accession>A0ACB8BS32</accession>
<keyword evidence="2" id="KW-1185">Reference proteome</keyword>
<protein>
    <submittedName>
        <fullName evidence="1">Tautomerase/MIF</fullName>
    </submittedName>
</protein>
<gene>
    <name evidence="1" type="ORF">BV22DRAFT_1126805</name>
</gene>
<evidence type="ECO:0000313" key="1">
    <source>
        <dbReference type="EMBL" id="KAH7928204.1"/>
    </source>
</evidence>
<reference evidence="1" key="1">
    <citation type="journal article" date="2021" name="New Phytol.">
        <title>Evolutionary innovations through gain and loss of genes in the ectomycorrhizal Boletales.</title>
        <authorList>
            <person name="Wu G."/>
            <person name="Miyauchi S."/>
            <person name="Morin E."/>
            <person name="Kuo A."/>
            <person name="Drula E."/>
            <person name="Varga T."/>
            <person name="Kohler A."/>
            <person name="Feng B."/>
            <person name="Cao Y."/>
            <person name="Lipzen A."/>
            <person name="Daum C."/>
            <person name="Hundley H."/>
            <person name="Pangilinan J."/>
            <person name="Johnson J."/>
            <person name="Barry K."/>
            <person name="LaButti K."/>
            <person name="Ng V."/>
            <person name="Ahrendt S."/>
            <person name="Min B."/>
            <person name="Choi I.G."/>
            <person name="Park H."/>
            <person name="Plett J.M."/>
            <person name="Magnuson J."/>
            <person name="Spatafora J.W."/>
            <person name="Nagy L.G."/>
            <person name="Henrissat B."/>
            <person name="Grigoriev I.V."/>
            <person name="Yang Z.L."/>
            <person name="Xu J."/>
            <person name="Martin F.M."/>
        </authorList>
    </citation>
    <scope>NUCLEOTIDE SEQUENCE</scope>
    <source>
        <strain evidence="1">KUC20120723A-06</strain>
    </source>
</reference>
<dbReference type="Proteomes" id="UP000790709">
    <property type="component" value="Unassembled WGS sequence"/>
</dbReference>
<organism evidence="1 2">
    <name type="scientific">Leucogyrophana mollusca</name>
    <dbReference type="NCBI Taxonomy" id="85980"/>
    <lineage>
        <taxon>Eukaryota</taxon>
        <taxon>Fungi</taxon>
        <taxon>Dikarya</taxon>
        <taxon>Basidiomycota</taxon>
        <taxon>Agaricomycotina</taxon>
        <taxon>Agaricomycetes</taxon>
        <taxon>Agaricomycetidae</taxon>
        <taxon>Boletales</taxon>
        <taxon>Boletales incertae sedis</taxon>
        <taxon>Leucogyrophana</taxon>
    </lineage>
</organism>
<sequence length="122" mass="13528">MPLLTLITNVKLDDAKIKPFVSEFSKKASEIIGKPEVEFSIDFHYNPNLAFSGTFEPAVRLHVISLWNTNPENAKKWSKEFSEFFLESLGVSSDRGHMAFTDPGDAFLGFKGTTVAALRASS</sequence>